<dbReference type="PRINTS" id="PR00781">
    <property type="entry name" value="LIPOSIGPTASE"/>
</dbReference>
<comment type="function">
    <text evidence="9">This protein specifically catalyzes the removal of signal peptides from prolipoproteins.</text>
</comment>
<evidence type="ECO:0000256" key="5">
    <source>
        <dbReference type="ARBA" id="ARBA00022750"/>
    </source>
</evidence>
<gene>
    <name evidence="9" type="primary">lspA</name>
    <name evidence="11" type="ORF">IAB75_10015</name>
</gene>
<evidence type="ECO:0000256" key="3">
    <source>
        <dbReference type="ARBA" id="ARBA00022670"/>
    </source>
</evidence>
<proteinExistence type="inferred from homology"/>
<comment type="subcellular location">
    <subcellularLocation>
        <location evidence="9">Cell membrane</location>
        <topology evidence="9">Multi-pass membrane protein</topology>
    </subcellularLocation>
</comment>
<evidence type="ECO:0000256" key="2">
    <source>
        <dbReference type="ARBA" id="ARBA00022475"/>
    </source>
</evidence>
<keyword evidence="3 9" id="KW-0645">Protease</keyword>
<keyword evidence="2 9" id="KW-1003">Cell membrane</keyword>
<keyword evidence="7 9" id="KW-1133">Transmembrane helix</keyword>
<dbReference type="GO" id="GO:0004190">
    <property type="term" value="F:aspartic-type endopeptidase activity"/>
    <property type="evidence" value="ECO:0007669"/>
    <property type="project" value="UniProtKB-UniRule"/>
</dbReference>
<dbReference type="PANTHER" id="PTHR33695">
    <property type="entry name" value="LIPOPROTEIN SIGNAL PEPTIDASE"/>
    <property type="match status" value="1"/>
</dbReference>
<evidence type="ECO:0000313" key="11">
    <source>
        <dbReference type="EMBL" id="MBO8484426.1"/>
    </source>
</evidence>
<feature type="active site" evidence="9">
    <location>
        <position position="168"/>
    </location>
</feature>
<comment type="caution">
    <text evidence="11">The sequence shown here is derived from an EMBL/GenBank/DDBJ whole genome shotgun (WGS) entry which is preliminary data.</text>
</comment>
<evidence type="ECO:0000256" key="6">
    <source>
        <dbReference type="ARBA" id="ARBA00022801"/>
    </source>
</evidence>
<keyword evidence="5 9" id="KW-0064">Aspartyl protease</keyword>
<feature type="active site" evidence="9">
    <location>
        <position position="134"/>
    </location>
</feature>
<evidence type="ECO:0000256" key="8">
    <source>
        <dbReference type="ARBA" id="ARBA00023136"/>
    </source>
</evidence>
<feature type="transmembrane region" description="Helical" evidence="9">
    <location>
        <begin position="67"/>
        <end position="85"/>
    </location>
</feature>
<keyword evidence="6 9" id="KW-0378">Hydrolase</keyword>
<dbReference type="AlphaFoldDB" id="A0A940DV74"/>
<dbReference type="HAMAP" id="MF_00161">
    <property type="entry name" value="LspA"/>
    <property type="match status" value="1"/>
</dbReference>
<keyword evidence="11" id="KW-0449">Lipoprotein</keyword>
<sequence length="191" mass="21701">MKVSKGKFLIALGVLLVIIDQVIKILVKTNMSIGDSIHVFGDWFQIYFIENEGMAFGMKFGGDVGKFLLSLFRIVLFGFLVWWIGRLLKKGDTPFGVTVGLTMITAGALGNIIDCLFYGLIWDYAPFMFGRVVDMFYFPIIDTVFPDWLPLLGGHPFRFFAPVFNFADSCVTCGALYLLFFQFRFFAKESR</sequence>
<accession>A0A940DV74</accession>
<dbReference type="Pfam" id="PF01252">
    <property type="entry name" value="Peptidase_A8"/>
    <property type="match status" value="1"/>
</dbReference>
<reference evidence="11" key="2">
    <citation type="journal article" date="2021" name="PeerJ">
        <title>Extensive microbial diversity within the chicken gut microbiome revealed by metagenomics and culture.</title>
        <authorList>
            <person name="Gilroy R."/>
            <person name="Ravi A."/>
            <person name="Getino M."/>
            <person name="Pursley I."/>
            <person name="Horton D.L."/>
            <person name="Alikhan N.F."/>
            <person name="Baker D."/>
            <person name="Gharbi K."/>
            <person name="Hall N."/>
            <person name="Watson M."/>
            <person name="Adriaenssens E.M."/>
            <person name="Foster-Nyarko E."/>
            <person name="Jarju S."/>
            <person name="Secka A."/>
            <person name="Antonio M."/>
            <person name="Oren A."/>
            <person name="Chaudhuri R.R."/>
            <person name="La Ragione R."/>
            <person name="Hildebrand F."/>
            <person name="Pallen M.J."/>
        </authorList>
    </citation>
    <scope>NUCLEOTIDE SEQUENCE</scope>
    <source>
        <strain evidence="11">G3-8215</strain>
    </source>
</reference>
<dbReference type="GO" id="GO:0005886">
    <property type="term" value="C:plasma membrane"/>
    <property type="evidence" value="ECO:0007669"/>
    <property type="project" value="UniProtKB-SubCell"/>
</dbReference>
<dbReference type="NCBIfam" id="NF011369">
    <property type="entry name" value="PRK14788.1"/>
    <property type="match status" value="1"/>
</dbReference>
<dbReference type="PANTHER" id="PTHR33695:SF1">
    <property type="entry name" value="LIPOPROTEIN SIGNAL PEPTIDASE"/>
    <property type="match status" value="1"/>
</dbReference>
<organism evidence="11 12">
    <name type="scientific">Candidatus Cryptobacteroides avicola</name>
    <dbReference type="NCBI Taxonomy" id="2840757"/>
    <lineage>
        <taxon>Bacteria</taxon>
        <taxon>Pseudomonadati</taxon>
        <taxon>Bacteroidota</taxon>
        <taxon>Bacteroidia</taxon>
        <taxon>Bacteroidales</taxon>
        <taxon>Candidatus Cryptobacteroides</taxon>
    </lineage>
</organism>
<comment type="catalytic activity">
    <reaction evidence="9">
        <text>Release of signal peptides from bacterial membrane prolipoproteins. Hydrolyzes -Xaa-Yaa-Zaa-|-(S,diacylglyceryl)Cys-, in which Xaa is hydrophobic (preferably Leu), and Yaa (Ala or Ser) and Zaa (Gly or Ala) have small, neutral side chains.</text>
        <dbReference type="EC" id="3.4.23.36"/>
    </reaction>
</comment>
<dbReference type="Proteomes" id="UP000725002">
    <property type="component" value="Unassembled WGS sequence"/>
</dbReference>
<keyword evidence="8 9" id="KW-0472">Membrane</keyword>
<dbReference type="EMBL" id="JADILV010000073">
    <property type="protein sequence ID" value="MBO8484426.1"/>
    <property type="molecule type" value="Genomic_DNA"/>
</dbReference>
<name>A0A940DV74_9BACT</name>
<feature type="transmembrane region" description="Helical" evidence="9">
    <location>
        <begin position="159"/>
        <end position="181"/>
    </location>
</feature>
<evidence type="ECO:0000256" key="7">
    <source>
        <dbReference type="ARBA" id="ARBA00022989"/>
    </source>
</evidence>
<dbReference type="EC" id="3.4.23.36" evidence="9"/>
<dbReference type="InterPro" id="IPR001872">
    <property type="entry name" value="Peptidase_A8"/>
</dbReference>
<comment type="similarity">
    <text evidence="1 9 10">Belongs to the peptidase A8 family.</text>
</comment>
<dbReference type="GO" id="GO:0006508">
    <property type="term" value="P:proteolysis"/>
    <property type="evidence" value="ECO:0007669"/>
    <property type="project" value="UniProtKB-KW"/>
</dbReference>
<comment type="caution">
    <text evidence="9">Lacks conserved residue(s) required for the propagation of feature annotation.</text>
</comment>
<evidence type="ECO:0000256" key="4">
    <source>
        <dbReference type="ARBA" id="ARBA00022692"/>
    </source>
</evidence>
<evidence type="ECO:0000313" key="12">
    <source>
        <dbReference type="Proteomes" id="UP000725002"/>
    </source>
</evidence>
<comment type="pathway">
    <text evidence="9">Protein modification; lipoprotein biosynthesis (signal peptide cleavage).</text>
</comment>
<protein>
    <recommendedName>
        <fullName evidence="9">Lipoprotein signal peptidase</fullName>
        <ecNumber evidence="9">3.4.23.36</ecNumber>
    </recommendedName>
    <alternativeName>
        <fullName evidence="9">Prolipoprotein signal peptidase</fullName>
    </alternativeName>
    <alternativeName>
        <fullName evidence="9">Signal peptidase II</fullName>
        <shortName evidence="9">SPase II</shortName>
    </alternativeName>
</protein>
<evidence type="ECO:0000256" key="10">
    <source>
        <dbReference type="RuleBase" id="RU004181"/>
    </source>
</evidence>
<evidence type="ECO:0000256" key="9">
    <source>
        <dbReference type="HAMAP-Rule" id="MF_00161"/>
    </source>
</evidence>
<evidence type="ECO:0000256" key="1">
    <source>
        <dbReference type="ARBA" id="ARBA00006139"/>
    </source>
</evidence>
<keyword evidence="4 9" id="KW-0812">Transmembrane</keyword>
<feature type="transmembrane region" description="Helical" evidence="9">
    <location>
        <begin position="97"/>
        <end position="121"/>
    </location>
</feature>
<reference evidence="11" key="1">
    <citation type="submission" date="2020-10" db="EMBL/GenBank/DDBJ databases">
        <authorList>
            <person name="Gilroy R."/>
        </authorList>
    </citation>
    <scope>NUCLEOTIDE SEQUENCE</scope>
    <source>
        <strain evidence="11">G3-8215</strain>
    </source>
</reference>